<dbReference type="GO" id="GO:0090110">
    <property type="term" value="P:COPII-coated vesicle cargo loading"/>
    <property type="evidence" value="ECO:0007669"/>
    <property type="project" value="TreeGrafter"/>
</dbReference>
<dbReference type="InterPro" id="IPR036465">
    <property type="entry name" value="vWFA_dom_sf"/>
</dbReference>
<dbReference type="InterPro" id="IPR050550">
    <property type="entry name" value="SEC23_SEC24_subfamily"/>
</dbReference>
<comment type="caution">
    <text evidence="2">The sequence shown here is derived from an EMBL/GenBank/DDBJ whole genome shotgun (WGS) entry which is preliminary data.</text>
</comment>
<dbReference type="InterPro" id="IPR036174">
    <property type="entry name" value="Znf_Sec23_Sec24_sf"/>
</dbReference>
<evidence type="ECO:0008006" key="4">
    <source>
        <dbReference type="Google" id="ProtNLM"/>
    </source>
</evidence>
<dbReference type="SUPFAM" id="SSF82919">
    <property type="entry name" value="Zn-finger domain of Sec23/24"/>
    <property type="match status" value="1"/>
</dbReference>
<feature type="compositionally biased region" description="Low complexity" evidence="1">
    <location>
        <begin position="279"/>
        <end position="289"/>
    </location>
</feature>
<dbReference type="Gene3D" id="1.20.120.730">
    <property type="entry name" value="Sec23/Sec24 helical domain"/>
    <property type="match status" value="1"/>
</dbReference>
<evidence type="ECO:0000313" key="3">
    <source>
        <dbReference type="Proteomes" id="UP001445335"/>
    </source>
</evidence>
<sequence>MAVHLTLKKIPVNGALKDESGLPFACVVQPFAKAEDAPLIKPSAVRARDVGRCRHCFAYVNKYCSFQTTGWGCCLCGTYNEYRCLSNRRYARPPLRQAVPELRRALVEVQCDLDDEADSALQAEGGGAMEVAVAPVTLALVDAGGGEEWLELVRGALAAALEALPPTALFGLVTFGTQVELWDVRGPVPAVRCVALTPDGAAPTAVDLGDALPLSALLAPVGATKERIAAALDLLEPAQPGQPLGSRGFGSAMQAVLRYISAAGGMLPLEAHGGDRSTPASSPAHPAAPAADGLPSIAASLCYAGARVLAFLAGAPDNGRGAVLRAPPRPLPSASSGPPLFDPTFPDVNPYAFVPLAAASGRGAAAGADERAGEGSQWEVDLGARAFYEGAAAAAAALGVRVDVFAACAGPCGLEAVEPLASGSGGALLHYPHLEQAALPQDVYRRLSASAALGGLLRVRLSPELRVARAYGPLAADERYEDLAHVAACDAHTCFAFDLEFTSTVGCGDKADVPPFLQMAFQYSVVVPAGSVAGAIEASTGAEGEVRSSANGNSAGGNSGAGVAGGRVFQRRLRILTVPLTVARSVRDLYTSTDADAVLVMLAHKTARAAQEVGAREAGALLQDWLVLFAAAYNRSLRRDDDAGPTAASQVDVACEGAEALQPLARLAYALLCSPLLGEAPGAPAGGDAAVAARHLWAALPPGELRRAVYPALASYSDPDTQACALHSLSRAALTTAGAPVWLLDAFSQLVVYYAPTAPAGLPFPPPPSSALRRAINAIRASRRITPALHMLRGGHHDAEPFSRWLLEEPDTEAPAGTLGAGGFVAFLAQVQGEAYDYMREQGWC</sequence>
<name>A0AAW1RDU5_9CHLO</name>
<proteinExistence type="predicted"/>
<feature type="region of interest" description="Disordered" evidence="1">
    <location>
        <begin position="543"/>
        <end position="562"/>
    </location>
</feature>
<evidence type="ECO:0000256" key="1">
    <source>
        <dbReference type="SAM" id="MobiDB-lite"/>
    </source>
</evidence>
<dbReference type="Proteomes" id="UP001445335">
    <property type="component" value="Unassembled WGS sequence"/>
</dbReference>
<dbReference type="Gene3D" id="3.40.50.410">
    <property type="entry name" value="von Willebrand factor, type A domain"/>
    <property type="match status" value="1"/>
</dbReference>
<organism evidence="2 3">
    <name type="scientific">Elliptochloris bilobata</name>
    <dbReference type="NCBI Taxonomy" id="381761"/>
    <lineage>
        <taxon>Eukaryota</taxon>
        <taxon>Viridiplantae</taxon>
        <taxon>Chlorophyta</taxon>
        <taxon>core chlorophytes</taxon>
        <taxon>Trebouxiophyceae</taxon>
        <taxon>Trebouxiophyceae incertae sedis</taxon>
        <taxon>Elliptochloris clade</taxon>
        <taxon>Elliptochloris</taxon>
    </lineage>
</organism>
<dbReference type="AlphaFoldDB" id="A0AAW1RDU5"/>
<dbReference type="GO" id="GO:0008270">
    <property type="term" value="F:zinc ion binding"/>
    <property type="evidence" value="ECO:0007669"/>
    <property type="project" value="InterPro"/>
</dbReference>
<dbReference type="PANTHER" id="PTHR13803">
    <property type="entry name" value="SEC24-RELATED PROTEIN"/>
    <property type="match status" value="1"/>
</dbReference>
<evidence type="ECO:0000313" key="2">
    <source>
        <dbReference type="EMBL" id="KAK9831909.1"/>
    </source>
</evidence>
<dbReference type="GO" id="GO:0070971">
    <property type="term" value="C:endoplasmic reticulum exit site"/>
    <property type="evidence" value="ECO:0007669"/>
    <property type="project" value="TreeGrafter"/>
</dbReference>
<protein>
    <recommendedName>
        <fullName evidence="4">Protein transport protein SEC23</fullName>
    </recommendedName>
</protein>
<dbReference type="SUPFAM" id="SSF81995">
    <property type="entry name" value="beta-sandwich domain of Sec23/24"/>
    <property type="match status" value="1"/>
</dbReference>
<dbReference type="PANTHER" id="PTHR13803:SF17">
    <property type="entry name" value="PROTEIN TRANSPORT PROTEIN SEC24"/>
    <property type="match status" value="1"/>
</dbReference>
<dbReference type="Gene3D" id="2.30.30.380">
    <property type="entry name" value="Zn-finger domain of Sec23/24"/>
    <property type="match status" value="1"/>
</dbReference>
<dbReference type="EMBL" id="JALJOU010000044">
    <property type="protein sequence ID" value="KAK9831909.1"/>
    <property type="molecule type" value="Genomic_DNA"/>
</dbReference>
<gene>
    <name evidence="2" type="ORF">WJX81_008153</name>
</gene>
<accession>A0AAW1RDU5</accession>
<dbReference type="GO" id="GO:0006886">
    <property type="term" value="P:intracellular protein transport"/>
    <property type="evidence" value="ECO:0007669"/>
    <property type="project" value="InterPro"/>
</dbReference>
<dbReference type="GO" id="GO:0000149">
    <property type="term" value="F:SNARE binding"/>
    <property type="evidence" value="ECO:0007669"/>
    <property type="project" value="TreeGrafter"/>
</dbReference>
<dbReference type="SUPFAM" id="SSF53300">
    <property type="entry name" value="vWA-like"/>
    <property type="match status" value="2"/>
</dbReference>
<keyword evidence="3" id="KW-1185">Reference proteome</keyword>
<reference evidence="2 3" key="1">
    <citation type="journal article" date="2024" name="Nat. Commun.">
        <title>Phylogenomics reveals the evolutionary origins of lichenization in chlorophyte algae.</title>
        <authorList>
            <person name="Puginier C."/>
            <person name="Libourel C."/>
            <person name="Otte J."/>
            <person name="Skaloud P."/>
            <person name="Haon M."/>
            <person name="Grisel S."/>
            <person name="Petersen M."/>
            <person name="Berrin J.G."/>
            <person name="Delaux P.M."/>
            <person name="Dal Grande F."/>
            <person name="Keller J."/>
        </authorList>
    </citation>
    <scope>NUCLEOTIDE SEQUENCE [LARGE SCALE GENOMIC DNA]</scope>
    <source>
        <strain evidence="2 3">SAG 245.80</strain>
    </source>
</reference>
<feature type="region of interest" description="Disordered" evidence="1">
    <location>
        <begin position="270"/>
        <end position="289"/>
    </location>
</feature>
<dbReference type="GO" id="GO:0030127">
    <property type="term" value="C:COPII vesicle coat"/>
    <property type="evidence" value="ECO:0007669"/>
    <property type="project" value="InterPro"/>
</dbReference>